<gene>
    <name evidence="1" type="ORF">TWF970_009410</name>
</gene>
<evidence type="ECO:0000313" key="1">
    <source>
        <dbReference type="EMBL" id="KAF3273018.1"/>
    </source>
</evidence>
<sequence>METIEQLLSRPLPSILFATDNVNLQLNSHLDKCPRNFKTSPVDAEDLGHWKEFTKNVKDTLNKTDLSRKLIATRTESSEESGETIVVGNRYSLANRFQANVGAVLGAVFNTSADDEGLRDLRFGDSRVLHHCAGDDGYDGDADIMIMKSPLLQTSSVECRVVGVFDVFWNPDYRYGFFSTYECTIFVKRTGSKRFDITDPIKFDDVEPTILQCFYYMGTLGAGGGYRFHEDLTPKSIIFGENGISQHLFQIQKDLYEYSENHKKKIFVGTLNGIDHECIAKYFPVDLVERYTHEKNSYLLLPPSRYFAKMLAFGDIILSGKYRNGHIIVFTKEKGVTLDYQMIKKMSQEEKTLIRQEAISATKILRSIGIKHGDPGPDNVLWDKQSGKLVMLDLEITWEEDRNRPADEWEVNMILGTELAGKGY</sequence>
<comment type="caution">
    <text evidence="1">The sequence shown here is derived from an EMBL/GenBank/DDBJ whole genome shotgun (WGS) entry which is preliminary data.</text>
</comment>
<dbReference type="EMBL" id="JAABOJ010000059">
    <property type="protein sequence ID" value="KAF3273018.1"/>
    <property type="molecule type" value="Genomic_DNA"/>
</dbReference>
<dbReference type="AlphaFoldDB" id="A0A7C8R338"/>
<reference evidence="1 2" key="1">
    <citation type="submission" date="2020-01" db="EMBL/GenBank/DDBJ databases">
        <authorList>
            <person name="Palmer J.M."/>
        </authorList>
    </citation>
    <scope>NUCLEOTIDE SEQUENCE [LARGE SCALE GENOMIC DNA]</scope>
    <source>
        <strain evidence="1 2">TWF970</strain>
    </source>
</reference>
<dbReference type="SUPFAM" id="SSF56112">
    <property type="entry name" value="Protein kinase-like (PK-like)"/>
    <property type="match status" value="1"/>
</dbReference>
<dbReference type="Proteomes" id="UP000474640">
    <property type="component" value="Unassembled WGS sequence"/>
</dbReference>
<dbReference type="OrthoDB" id="2156052at2759"/>
<protein>
    <recommendedName>
        <fullName evidence="3">Protein kinase domain-containing protein</fullName>
    </recommendedName>
</protein>
<evidence type="ECO:0008006" key="3">
    <source>
        <dbReference type="Google" id="ProtNLM"/>
    </source>
</evidence>
<dbReference type="InterPro" id="IPR011009">
    <property type="entry name" value="Kinase-like_dom_sf"/>
</dbReference>
<evidence type="ECO:0000313" key="2">
    <source>
        <dbReference type="Proteomes" id="UP000474640"/>
    </source>
</evidence>
<proteinExistence type="predicted"/>
<accession>A0A7C8R338</accession>
<organism evidence="1 2">
    <name type="scientific">Orbilia oligospora</name>
    <name type="common">Nematode-trapping fungus</name>
    <name type="synonym">Arthrobotrys oligospora</name>
    <dbReference type="NCBI Taxonomy" id="2813651"/>
    <lineage>
        <taxon>Eukaryota</taxon>
        <taxon>Fungi</taxon>
        <taxon>Dikarya</taxon>
        <taxon>Ascomycota</taxon>
        <taxon>Pezizomycotina</taxon>
        <taxon>Orbiliomycetes</taxon>
        <taxon>Orbiliales</taxon>
        <taxon>Orbiliaceae</taxon>
        <taxon>Orbilia</taxon>
    </lineage>
</organism>
<dbReference type="Gene3D" id="1.10.510.10">
    <property type="entry name" value="Transferase(Phosphotransferase) domain 1"/>
    <property type="match status" value="1"/>
</dbReference>
<name>A0A7C8R338_ORBOL</name>